<dbReference type="InterPro" id="IPR050739">
    <property type="entry name" value="MFP"/>
</dbReference>
<gene>
    <name evidence="2" type="ORF">HMPREF9432_00740</name>
</gene>
<protein>
    <recommendedName>
        <fullName evidence="4">RND efflux pump membrane fusion protein barrel-sandwich domain-containing protein</fullName>
    </recommendedName>
</protein>
<reference evidence="2 3" key="1">
    <citation type="submission" date="2011-08" db="EMBL/GenBank/DDBJ databases">
        <title>The Genome Sequence of Selenomonas noxia F0398.</title>
        <authorList>
            <consortium name="The Broad Institute Genome Sequencing Platform"/>
            <person name="Earl A."/>
            <person name="Ward D."/>
            <person name="Feldgarden M."/>
            <person name="Gevers D."/>
            <person name="Izard J."/>
            <person name="Ganesan A."/>
            <person name="Blanton J.M."/>
            <person name="Baranova O.V."/>
            <person name="Tanner A.C."/>
            <person name="Dewhirst F.E."/>
            <person name="Young S.K."/>
            <person name="Zeng Q."/>
            <person name="Gargeya S."/>
            <person name="Fitzgerald M."/>
            <person name="Haas B."/>
            <person name="Abouelleil A."/>
            <person name="Alvarado L."/>
            <person name="Arachchi H.M."/>
            <person name="Berlin A."/>
            <person name="Brown A."/>
            <person name="Chapman S.B."/>
            <person name="Chen Z."/>
            <person name="Dunbar C."/>
            <person name="Freedman E."/>
            <person name="Gearin G."/>
            <person name="Gellesch M."/>
            <person name="Goldberg J."/>
            <person name="Griggs A."/>
            <person name="Gujja S."/>
            <person name="Heiman D."/>
            <person name="Howarth C."/>
            <person name="Larson L."/>
            <person name="Lui A."/>
            <person name="MacDonald P.J.P."/>
            <person name="Montmayeur A."/>
            <person name="Murphy C."/>
            <person name="Neiman D."/>
            <person name="Pearson M."/>
            <person name="Priest M."/>
            <person name="Roberts A."/>
            <person name="Saif S."/>
            <person name="Shea T."/>
            <person name="Shenoy N."/>
            <person name="Sisk P."/>
            <person name="Stolte C."/>
            <person name="Sykes S."/>
            <person name="Wortman J."/>
            <person name="Nusbaum C."/>
            <person name="Birren B."/>
        </authorList>
    </citation>
    <scope>NUCLEOTIDE SEQUENCE [LARGE SCALE GENOMIC DNA]</scope>
    <source>
        <strain evidence="2 3">F0398</strain>
    </source>
</reference>
<dbReference type="SUPFAM" id="SSF111369">
    <property type="entry name" value="HlyD-like secretion proteins"/>
    <property type="match status" value="1"/>
</dbReference>
<keyword evidence="1" id="KW-0812">Transmembrane</keyword>
<sequence>MESDITKLLRKRIYLSIVFFLVLVFCVSFILLHRTERSGDFTVSNARLVYEQSLLQAANPLIVQEIHIEEGAHVTQGTLLVTVQNVFSDEELARLQKNAELAQKNVEQIRYGAAAAPQNIPAQTEGLDAARARMERMNELYEMGAVSAVKRNEAIAAYEQEKNALTMGSGQNVRVQDPKMIQAAEEQLKKAEDALVKARDNTGTIGLFASREGNVSQIFVQEGERIGNGDNILSLDIVENSWIEAEIPIEDVDRVYLGQIVRYELNGLPVQGTVEDIVDPDTENGNKKCVRISVPPDITAMDEKNIVLYFSS</sequence>
<evidence type="ECO:0000256" key="1">
    <source>
        <dbReference type="SAM" id="Phobius"/>
    </source>
</evidence>
<proteinExistence type="predicted"/>
<name>A0ABN0DR03_9FIRM</name>
<comment type="caution">
    <text evidence="2">The sequence shown here is derived from an EMBL/GenBank/DDBJ whole genome shotgun (WGS) entry which is preliminary data.</text>
</comment>
<dbReference type="PANTHER" id="PTHR30386">
    <property type="entry name" value="MEMBRANE FUSION SUBUNIT OF EMRAB-TOLC MULTIDRUG EFFLUX PUMP"/>
    <property type="match status" value="1"/>
</dbReference>
<evidence type="ECO:0000313" key="3">
    <source>
        <dbReference type="Proteomes" id="UP000003175"/>
    </source>
</evidence>
<keyword evidence="1" id="KW-0472">Membrane</keyword>
<dbReference type="GeneID" id="32476106"/>
<dbReference type="RefSeq" id="WP_006694236.1">
    <property type="nucleotide sequence ID" value="NZ_JH376858.1"/>
</dbReference>
<accession>A0ABN0DR03</accession>
<evidence type="ECO:0008006" key="4">
    <source>
        <dbReference type="Google" id="ProtNLM"/>
    </source>
</evidence>
<evidence type="ECO:0000313" key="2">
    <source>
        <dbReference type="EMBL" id="EHG25360.1"/>
    </source>
</evidence>
<dbReference type="Gene3D" id="1.10.287.470">
    <property type="entry name" value="Helix hairpin bin"/>
    <property type="match status" value="1"/>
</dbReference>
<feature type="transmembrane region" description="Helical" evidence="1">
    <location>
        <begin position="12"/>
        <end position="32"/>
    </location>
</feature>
<dbReference type="EMBL" id="ADGH01000004">
    <property type="protein sequence ID" value="EHG25360.1"/>
    <property type="molecule type" value="Genomic_DNA"/>
</dbReference>
<dbReference type="Proteomes" id="UP000003175">
    <property type="component" value="Unassembled WGS sequence"/>
</dbReference>
<keyword evidence="1" id="KW-1133">Transmembrane helix</keyword>
<dbReference type="Gene3D" id="2.40.30.170">
    <property type="match status" value="1"/>
</dbReference>
<organism evidence="2 3">
    <name type="scientific">Selenomonas noxia F0398</name>
    <dbReference type="NCBI Taxonomy" id="702437"/>
    <lineage>
        <taxon>Bacteria</taxon>
        <taxon>Bacillati</taxon>
        <taxon>Bacillota</taxon>
        <taxon>Negativicutes</taxon>
        <taxon>Selenomonadales</taxon>
        <taxon>Selenomonadaceae</taxon>
        <taxon>Selenomonas</taxon>
    </lineage>
</organism>
<keyword evidence="3" id="KW-1185">Reference proteome</keyword>
<dbReference type="Gene3D" id="2.40.50.100">
    <property type="match status" value="1"/>
</dbReference>